<name>A0A5C5YFX1_9BACT</name>
<sequence>MRPQPTPPLPVAPPLPIAPLGLIAPLLLAALAVVAAADEPGVEPYRRVYAPADRPDAWPKTTDAWVPVARDEVARLLNGPQLSAPQADDAAERLTVRARVSQSTLTAEGELTVELHGRPEAFLPWPTGQTPVRSASWASDQQPAVLGDWGGGPNPPHGLLIDRAGVLSFELSGSPVSETATRAEYLLGLPAAATTTVTLDLPAGVTPTVDRGIVEAGPPDDNQTEAAGDQRWVIRVAPGGPLRIVLAKPTPAAAAEGPGFDATQQVTHTIDEAGVVSHCRFHLTAARELPGAVRLIAPPGASLIGATQDSLPVTWTLREEEAAETVIRVALKRSSETECDLELVFAAPWEPGQEAALPMPVLLGAHWKEGSAEVRLSEPLELIDIAELTHAHRQPTPPEDQDQAALSLRLSRPNASVRLQVASRTAAIEASVARRVTLTIDPQRDLLLAQSTVTLAVDNPAEAPRHELRATLDRNWRLTSVEATPSSILESWDDVQHGGKRVAVMRLAPSAAENAGAAVTLQLARRVRRGDEGVALTELLGVGLSGARIRADSLTLTTAAPYRLRLQDAPSPANSADTPEGSVRFETGRTPLRALLAGGVAEVISDRTPPPGRCAVRVANSDGEWTYRAELTAPATEGGQLALVRFEPPLPESAVLSVGDRVLGRSALLVSPRDDSFPVQAGMLALPLEESGPTRFRIDFSLPNQAPLDIPLPSLDGVSVQRGVLTLAGAGRGSVGLRSSGLTPAASDAAGDSELRFTFDPNRVGALDLSAIVTRQQTGPAELPLRLRDIETRVLANGRLVHHVRYRLRPTNREQTLPLPAGAVLLGAQDGLGLPIAQDINSRDQGVLAFAAAAEPRDVSLTLESIGQGWSPGAPLPLAGLHRGAAAGWVWRVYLPSSYDLGGPSCAVMTDYGRRQSRLLGPVAGVLRAGGLNPFVPRTWWPTETASRSGEPWSALNCPPGWRCYEIPCVGSTTPDLVVRHHDQLVGGAATLGVLVACLSAWRWPRTPRLLVTVALSSAVLALLLPATLAVWAASVWLGLIAGAMLGPLVRAAARLAPLPLGWRAPLTVATPTTPTTATSLGVLLAAAVFTAPTAAAPPDAPPLPTVLIPVNADAEPVGDKWYLEGEFLNRLRQANGPRSSTPAEWALNRVTLQGALRGPLAAAGGGAEPWQMIIEVTTRRRDTVAELPLRRGDAAWPDKADVDGIAEPIEWDSSGDGCAIRIAEPGRRRIALTFTPVIEVDEILPEIQLSLPRCSRSLLRLAVSDAVTPVRAPGLAAPLQRSAGGDEVVADLSGEDHLVLQWQAGAESAQVGQALCDQQQWLRVTPNGASIEVRCVLEGTAPLPRQLRFADAGSQPMADELLLAPLSDWDAKQTKLTYTGRFPLDRESGYGRYSIAAASPANVTVRSRLMAFTAARGLSVTTPATSGVATFDADEFALRWNQGESEPDEAPDRAFVASTVSARWEVQSDPRPTQLSIDEQSLRLVVGQDESTARLTVASNRSGWPLGKLDIDVPASFELLDCRLVEGAESTPLRATRPSPTRAVVFATPTPGALTESATASGPEVRLYGRIDVTAGRPTPLPVLRATVAQAGALAIDLWRTPDSLVRLAAEHTAALDPPTTPRTQRRETMVGSVRLLPGQAVPEIVVSNNNLGYRVSHVTAHQRTPAGVRHRIAATVRVVSGEVSELPLQLADDSPTFKLVAPEGGTLTAAPLEGVGRWRISLPTPLRTGQAVEVQLESRQESVPGEHSAVMARFPDAQESDSLVALHAGPHLAEGRWLTENLAPASGRHEAPTVAFAGPGWTLYQANRSSRAGVAWTRRDKRRPECIVRLTETTATPDPLGRLAITARLLVDPNGATFCRLQLDEASELAAIEVDGRGPVTTRESPGVWRVTLLNRRTPQLLSVTALWTRPAGRQVVMAPQLVSAEGEPIEPEKAMVELVESPAARLRIATTGDQITADEQSILRLQAMLEHPPRAGEESAWWLSRLRDAKQSVEAVHRGEESRRDQTTDQGGIPAVASSDSALLAAADKQLAAEFTYQPKAEAAPIDGERRLITLPSAGPELTITVDARRATDLAGRVVLALVAAAAAVGYHAVCQRPEVIGVLEQRHNTVVALGGLAWWLWLPLPACGLLLMAAAAVAEAQARYCRILSNR</sequence>
<dbReference type="OrthoDB" id="207104at2"/>
<keyword evidence="1" id="KW-0812">Transmembrane</keyword>
<evidence type="ECO:0000256" key="1">
    <source>
        <dbReference type="SAM" id="Phobius"/>
    </source>
</evidence>
<keyword evidence="1" id="KW-1133">Transmembrane helix</keyword>
<feature type="transmembrane region" description="Helical" evidence="1">
    <location>
        <begin position="1010"/>
        <end position="1030"/>
    </location>
</feature>
<reference evidence="2 3" key="1">
    <citation type="submission" date="2019-02" db="EMBL/GenBank/DDBJ databases">
        <title>Deep-cultivation of Planctomycetes and their phenomic and genomic characterization uncovers novel biology.</title>
        <authorList>
            <person name="Wiegand S."/>
            <person name="Jogler M."/>
            <person name="Boedeker C."/>
            <person name="Pinto D."/>
            <person name="Vollmers J."/>
            <person name="Rivas-Marin E."/>
            <person name="Kohn T."/>
            <person name="Peeters S.H."/>
            <person name="Heuer A."/>
            <person name="Rast P."/>
            <person name="Oberbeckmann S."/>
            <person name="Bunk B."/>
            <person name="Jeske O."/>
            <person name="Meyerdierks A."/>
            <person name="Storesund J.E."/>
            <person name="Kallscheuer N."/>
            <person name="Luecker S."/>
            <person name="Lage O.M."/>
            <person name="Pohl T."/>
            <person name="Merkel B.J."/>
            <person name="Hornburger P."/>
            <person name="Mueller R.-W."/>
            <person name="Bruemmer F."/>
            <person name="Labrenz M."/>
            <person name="Spormann A.M."/>
            <person name="Op Den Camp H."/>
            <person name="Overmann J."/>
            <person name="Amann R."/>
            <person name="Jetten M.S.M."/>
            <person name="Mascher T."/>
            <person name="Medema M.H."/>
            <person name="Devos D.P."/>
            <person name="Kaster A.-K."/>
            <person name="Ovreas L."/>
            <person name="Rohde M."/>
            <person name="Galperin M.Y."/>
            <person name="Jogler C."/>
        </authorList>
    </citation>
    <scope>NUCLEOTIDE SEQUENCE [LARGE SCALE GENOMIC DNA]</scope>
    <source>
        <strain evidence="2 3">Pla123a</strain>
    </source>
</reference>
<feature type="transmembrane region" description="Helical" evidence="1">
    <location>
        <begin position="2122"/>
        <end position="2142"/>
    </location>
</feature>
<keyword evidence="3" id="KW-1185">Reference proteome</keyword>
<evidence type="ECO:0000313" key="2">
    <source>
        <dbReference type="EMBL" id="TWT73733.1"/>
    </source>
</evidence>
<accession>A0A5C5YFX1</accession>
<organism evidence="2 3">
    <name type="scientific">Posidoniimonas polymericola</name>
    <dbReference type="NCBI Taxonomy" id="2528002"/>
    <lineage>
        <taxon>Bacteria</taxon>
        <taxon>Pseudomonadati</taxon>
        <taxon>Planctomycetota</taxon>
        <taxon>Planctomycetia</taxon>
        <taxon>Pirellulales</taxon>
        <taxon>Lacipirellulaceae</taxon>
        <taxon>Posidoniimonas</taxon>
    </lineage>
</organism>
<dbReference type="RefSeq" id="WP_146589490.1">
    <property type="nucleotide sequence ID" value="NZ_SJPO01000009.1"/>
</dbReference>
<comment type="caution">
    <text evidence="2">The sequence shown here is derived from an EMBL/GenBank/DDBJ whole genome shotgun (WGS) entry which is preliminary data.</text>
</comment>
<evidence type="ECO:0000313" key="3">
    <source>
        <dbReference type="Proteomes" id="UP000318478"/>
    </source>
</evidence>
<keyword evidence="1" id="KW-0472">Membrane</keyword>
<proteinExistence type="predicted"/>
<protein>
    <submittedName>
        <fullName evidence="2">Uncharacterized protein</fullName>
    </submittedName>
</protein>
<dbReference type="EMBL" id="SJPO01000009">
    <property type="protein sequence ID" value="TWT73733.1"/>
    <property type="molecule type" value="Genomic_DNA"/>
</dbReference>
<gene>
    <name evidence="2" type="ORF">Pla123a_36260</name>
</gene>
<dbReference type="Proteomes" id="UP000318478">
    <property type="component" value="Unassembled WGS sequence"/>
</dbReference>
<feature type="transmembrane region" description="Helical" evidence="1">
    <location>
        <begin position="985"/>
        <end position="1003"/>
    </location>
</feature>